<evidence type="ECO:0000313" key="5">
    <source>
        <dbReference type="Proteomes" id="UP000070549"/>
    </source>
</evidence>
<keyword evidence="4" id="KW-0396">Initiation factor</keyword>
<dbReference type="SUPFAM" id="SSF47954">
    <property type="entry name" value="Cyclin-like"/>
    <property type="match status" value="1"/>
</dbReference>
<evidence type="ECO:0000256" key="2">
    <source>
        <dbReference type="ARBA" id="ARBA00023163"/>
    </source>
</evidence>
<dbReference type="Gene3D" id="1.10.472.10">
    <property type="entry name" value="Cyclin-like"/>
    <property type="match status" value="1"/>
</dbReference>
<keyword evidence="1" id="KW-0805">Transcription regulation</keyword>
<dbReference type="InterPro" id="IPR000812">
    <property type="entry name" value="TFIIB"/>
</dbReference>
<keyword evidence="2" id="KW-0804">Transcription</keyword>
<sequence>KSPSGTAAGAIYIAGLKCGERRTQKEVAEVADVTQVTVRNRYKEIAEELGEEIET</sequence>
<dbReference type="GO" id="GO:0003743">
    <property type="term" value="F:translation initiation factor activity"/>
    <property type="evidence" value="ECO:0007669"/>
    <property type="project" value="UniProtKB-KW"/>
</dbReference>
<dbReference type="Pfam" id="PF00382">
    <property type="entry name" value="TFIIB"/>
    <property type="match status" value="1"/>
</dbReference>
<dbReference type="GO" id="GO:0070897">
    <property type="term" value="P:transcription preinitiation complex assembly"/>
    <property type="evidence" value="ECO:0007669"/>
    <property type="project" value="InterPro"/>
</dbReference>
<evidence type="ECO:0000259" key="3">
    <source>
        <dbReference type="Pfam" id="PF00382"/>
    </source>
</evidence>
<dbReference type="AlphaFoldDB" id="A0A133VDU4"/>
<keyword evidence="4" id="KW-0648">Protein biosynthesis</keyword>
<evidence type="ECO:0000313" key="4">
    <source>
        <dbReference type="EMBL" id="KXB04619.1"/>
    </source>
</evidence>
<comment type="caution">
    <text evidence="4">The sequence shown here is derived from an EMBL/GenBank/DDBJ whole genome shotgun (WGS) entry which is preliminary data.</text>
</comment>
<reference evidence="4 5" key="1">
    <citation type="journal article" date="2016" name="Sci. Rep.">
        <title>Metabolic traits of an uncultured archaeal lineage -MSBL1- from brine pools of the Red Sea.</title>
        <authorList>
            <person name="Mwirichia R."/>
            <person name="Alam I."/>
            <person name="Rashid M."/>
            <person name="Vinu M."/>
            <person name="Ba-Alawi W."/>
            <person name="Anthony Kamau A."/>
            <person name="Kamanda Ngugi D."/>
            <person name="Goker M."/>
            <person name="Klenk H.P."/>
            <person name="Bajic V."/>
            <person name="Stingl U."/>
        </authorList>
    </citation>
    <scope>NUCLEOTIDE SEQUENCE [LARGE SCALE GENOMIC DNA]</scope>
    <source>
        <strain evidence="4">SCGC-AAA382A03</strain>
    </source>
</reference>
<dbReference type="GO" id="GO:0017025">
    <property type="term" value="F:TBP-class protein binding"/>
    <property type="evidence" value="ECO:0007669"/>
    <property type="project" value="InterPro"/>
</dbReference>
<name>A0A133VDU4_9EURY</name>
<dbReference type="EMBL" id="LHYC01000053">
    <property type="protein sequence ID" value="KXB04619.1"/>
    <property type="molecule type" value="Genomic_DNA"/>
</dbReference>
<protein>
    <submittedName>
        <fullName evidence="4">Transcription initiation factor IIB</fullName>
    </submittedName>
</protein>
<proteinExistence type="predicted"/>
<evidence type="ECO:0000256" key="1">
    <source>
        <dbReference type="ARBA" id="ARBA00023015"/>
    </source>
</evidence>
<accession>A0A133VDU4</accession>
<feature type="non-terminal residue" evidence="4">
    <location>
        <position position="1"/>
    </location>
</feature>
<dbReference type="InterPro" id="IPR036915">
    <property type="entry name" value="Cyclin-like_sf"/>
</dbReference>
<keyword evidence="5" id="KW-1185">Reference proteome</keyword>
<dbReference type="InterPro" id="IPR013150">
    <property type="entry name" value="TFIIB_cyclin"/>
</dbReference>
<dbReference type="PRINTS" id="PR00685">
    <property type="entry name" value="TIFACTORIIB"/>
</dbReference>
<organism evidence="4 5">
    <name type="scientific">candidate division MSBL1 archaeon SCGC-AAA382A03</name>
    <dbReference type="NCBI Taxonomy" id="1698278"/>
    <lineage>
        <taxon>Archaea</taxon>
        <taxon>Methanobacteriati</taxon>
        <taxon>Methanobacteriota</taxon>
        <taxon>candidate division MSBL1</taxon>
    </lineage>
</organism>
<gene>
    <name evidence="4" type="primary">tfb</name>
    <name evidence="4" type="ORF">AKJ49_01875</name>
</gene>
<feature type="domain" description="Transcription factor TFIIB cyclin-like" evidence="3">
    <location>
        <begin position="1"/>
        <end position="47"/>
    </location>
</feature>
<dbReference type="Proteomes" id="UP000070549">
    <property type="component" value="Unassembled WGS sequence"/>
</dbReference>